<dbReference type="SUPFAM" id="SSF56672">
    <property type="entry name" value="DNA/RNA polymerases"/>
    <property type="match status" value="1"/>
</dbReference>
<sequence length="84" mass="9652">LLSILGEKIHDQRFLRLVRNMLTAGYLEDWKWGATLSGAPQGRVASPVLSNIYLHKLDEFVETVLIPEYTRGKRRARNPAYLEV</sequence>
<dbReference type="PANTHER" id="PTHR34047">
    <property type="entry name" value="NUCLEAR INTRON MATURASE 1, MITOCHONDRIAL-RELATED"/>
    <property type="match status" value="1"/>
</dbReference>
<gene>
    <name evidence="1" type="ORF">V2K49_46300</name>
</gene>
<protein>
    <submittedName>
        <fullName evidence="1">Maturase</fullName>
    </submittedName>
</protein>
<organism evidence="1 2">
    <name type="scientific">Streptomyces antimycoticus</name>
    <dbReference type="NCBI Taxonomy" id="68175"/>
    <lineage>
        <taxon>Bacteria</taxon>
        <taxon>Bacillati</taxon>
        <taxon>Actinomycetota</taxon>
        <taxon>Actinomycetes</taxon>
        <taxon>Kitasatosporales</taxon>
        <taxon>Streptomycetaceae</taxon>
        <taxon>Streptomyces</taxon>
        <taxon>Streptomyces violaceusniger group</taxon>
    </lineage>
</organism>
<reference evidence="1 2" key="1">
    <citation type="submission" date="2023-11" db="EMBL/GenBank/DDBJ databases">
        <title>30 novel species of actinomycetes from the DSMZ collection.</title>
        <authorList>
            <person name="Nouioui I."/>
        </authorList>
    </citation>
    <scope>NUCLEOTIDE SEQUENCE [LARGE SCALE GENOMIC DNA]</scope>
    <source>
        <strain evidence="1 2">DSM 41602</strain>
    </source>
</reference>
<dbReference type="PANTHER" id="PTHR34047:SF8">
    <property type="entry name" value="PROTEIN YKFC"/>
    <property type="match status" value="1"/>
</dbReference>
<dbReference type="InterPro" id="IPR051083">
    <property type="entry name" value="GrpII_Intron_Splice-Mob/Def"/>
</dbReference>
<dbReference type="InterPro" id="IPR043502">
    <property type="entry name" value="DNA/RNA_pol_sf"/>
</dbReference>
<dbReference type="EMBL" id="JAZBJQ010000182">
    <property type="protein sequence ID" value="MEE4590273.1"/>
    <property type="molecule type" value="Genomic_DNA"/>
</dbReference>
<proteinExistence type="predicted"/>
<name>A0ABD5JP73_9ACTN</name>
<accession>A0ABD5JP73</accession>
<feature type="non-terminal residue" evidence="1">
    <location>
        <position position="1"/>
    </location>
</feature>
<dbReference type="AlphaFoldDB" id="A0ABD5JP73"/>
<dbReference type="Proteomes" id="UP001354649">
    <property type="component" value="Unassembled WGS sequence"/>
</dbReference>
<comment type="caution">
    <text evidence="1">The sequence shown here is derived from an EMBL/GenBank/DDBJ whole genome shotgun (WGS) entry which is preliminary data.</text>
</comment>
<feature type="non-terminal residue" evidence="1">
    <location>
        <position position="84"/>
    </location>
</feature>
<evidence type="ECO:0000313" key="2">
    <source>
        <dbReference type="Proteomes" id="UP001354649"/>
    </source>
</evidence>
<evidence type="ECO:0000313" key="1">
    <source>
        <dbReference type="EMBL" id="MEE4590273.1"/>
    </source>
</evidence>